<organism evidence="2 3">
    <name type="scientific">Gossypium stocksii</name>
    <dbReference type="NCBI Taxonomy" id="47602"/>
    <lineage>
        <taxon>Eukaryota</taxon>
        <taxon>Viridiplantae</taxon>
        <taxon>Streptophyta</taxon>
        <taxon>Embryophyta</taxon>
        <taxon>Tracheophyta</taxon>
        <taxon>Spermatophyta</taxon>
        <taxon>Magnoliopsida</taxon>
        <taxon>eudicotyledons</taxon>
        <taxon>Gunneridae</taxon>
        <taxon>Pentapetalae</taxon>
        <taxon>rosids</taxon>
        <taxon>malvids</taxon>
        <taxon>Malvales</taxon>
        <taxon>Malvaceae</taxon>
        <taxon>Malvoideae</taxon>
        <taxon>Gossypium</taxon>
    </lineage>
</organism>
<comment type="caution">
    <text evidence="2">The sequence shown here is derived from an EMBL/GenBank/DDBJ whole genome shotgun (WGS) entry which is preliminary data.</text>
</comment>
<dbReference type="Proteomes" id="UP000828251">
    <property type="component" value="Unassembled WGS sequence"/>
</dbReference>
<name>A0A9D4AG09_9ROSI</name>
<feature type="compositionally biased region" description="Basic and acidic residues" evidence="1">
    <location>
        <begin position="1"/>
        <end position="21"/>
    </location>
</feature>
<reference evidence="2 3" key="1">
    <citation type="journal article" date="2021" name="Plant Biotechnol. J.">
        <title>Multi-omics assisted identification of the key and species-specific regulatory components of drought-tolerant mechanisms in Gossypium stocksii.</title>
        <authorList>
            <person name="Yu D."/>
            <person name="Ke L."/>
            <person name="Zhang D."/>
            <person name="Wu Y."/>
            <person name="Sun Y."/>
            <person name="Mei J."/>
            <person name="Sun J."/>
            <person name="Sun Y."/>
        </authorList>
    </citation>
    <scope>NUCLEOTIDE SEQUENCE [LARGE SCALE GENOMIC DNA]</scope>
    <source>
        <strain evidence="3">cv. E1</strain>
        <tissue evidence="2">Leaf</tissue>
    </source>
</reference>
<feature type="region of interest" description="Disordered" evidence="1">
    <location>
        <begin position="1"/>
        <end position="103"/>
    </location>
</feature>
<sequence length="139" mass="15728">MGRSIQKDTKYCFDPEIERTLKKGGFAPNEKELLSNENDGDDDEAEADKPGPTTYTATEEKNQKGSEGDEKKTESMSIESDQEREEVNHIPAPTEPTIAPQSIVPISKQYRKINQLIDALTKLDDNDEEEMPINMLKRK</sequence>
<dbReference type="AlphaFoldDB" id="A0A9D4AG09"/>
<feature type="compositionally biased region" description="Basic and acidic residues" evidence="1">
    <location>
        <begin position="58"/>
        <end position="74"/>
    </location>
</feature>
<gene>
    <name evidence="2" type="ORF">J1N35_007814</name>
</gene>
<evidence type="ECO:0000313" key="2">
    <source>
        <dbReference type="EMBL" id="KAH1114436.1"/>
    </source>
</evidence>
<accession>A0A9D4AG09</accession>
<evidence type="ECO:0000256" key="1">
    <source>
        <dbReference type="SAM" id="MobiDB-lite"/>
    </source>
</evidence>
<keyword evidence="3" id="KW-1185">Reference proteome</keyword>
<dbReference type="EMBL" id="JAIQCV010000003">
    <property type="protein sequence ID" value="KAH1114436.1"/>
    <property type="molecule type" value="Genomic_DNA"/>
</dbReference>
<evidence type="ECO:0000313" key="3">
    <source>
        <dbReference type="Proteomes" id="UP000828251"/>
    </source>
</evidence>
<proteinExistence type="predicted"/>
<protein>
    <submittedName>
        <fullName evidence="2">Uncharacterized protein</fullName>
    </submittedName>
</protein>